<keyword evidence="1" id="KW-0732">Signal</keyword>
<reference evidence="2 3" key="1">
    <citation type="submission" date="2016-10" db="EMBL/GenBank/DDBJ databases">
        <authorList>
            <person name="de Groot N.N."/>
        </authorList>
    </citation>
    <scope>NUCLEOTIDE SEQUENCE [LARGE SCALE GENOMIC DNA]</scope>
    <source>
        <strain evidence="2 3">DSM 43019</strain>
    </source>
</reference>
<dbReference type="EMBL" id="FONV01000006">
    <property type="protein sequence ID" value="SFF11441.1"/>
    <property type="molecule type" value="Genomic_DNA"/>
</dbReference>
<evidence type="ECO:0000313" key="3">
    <source>
        <dbReference type="Proteomes" id="UP000199645"/>
    </source>
</evidence>
<dbReference type="AlphaFoldDB" id="A0A1I2G487"/>
<keyword evidence="3" id="KW-1185">Reference proteome</keyword>
<protein>
    <recommendedName>
        <fullName evidence="4">Secreted protein</fullName>
    </recommendedName>
</protein>
<feature type="chain" id="PRO_5038839925" description="Secreted protein" evidence="1">
    <location>
        <begin position="24"/>
        <end position="200"/>
    </location>
</feature>
<sequence length="200" mass="21161">MRRSTNLAVSAGVAVACGLAAVAATSTMGSGEPVAGAAVVAATTTSAPARTSPPVRPALCDAERPASLDPFPFNRDAAARDRLLSFIDFLGNGETFTGGAGFFGPVDAAELATLFDGKWLDPDDRQNAAPPAWEIFQFVCDHPGTYAQGYAVTPDREDYRVSLETVWAPEIDDKLRADALAFCVEADAVETSDHLECFWD</sequence>
<dbReference type="PROSITE" id="PS51257">
    <property type="entry name" value="PROKAR_LIPOPROTEIN"/>
    <property type="match status" value="1"/>
</dbReference>
<organism evidence="2 3">
    <name type="scientific">Actinoplanes philippinensis</name>
    <dbReference type="NCBI Taxonomy" id="35752"/>
    <lineage>
        <taxon>Bacteria</taxon>
        <taxon>Bacillati</taxon>
        <taxon>Actinomycetota</taxon>
        <taxon>Actinomycetes</taxon>
        <taxon>Micromonosporales</taxon>
        <taxon>Micromonosporaceae</taxon>
        <taxon>Actinoplanes</taxon>
    </lineage>
</organism>
<feature type="signal peptide" evidence="1">
    <location>
        <begin position="1"/>
        <end position="23"/>
    </location>
</feature>
<name>A0A1I2G487_9ACTN</name>
<proteinExistence type="predicted"/>
<dbReference type="STRING" id="35752.SAMN05421541_106140"/>
<gene>
    <name evidence="2" type="ORF">SAMN05421541_106140</name>
</gene>
<dbReference type="RefSeq" id="WP_177319756.1">
    <property type="nucleotide sequence ID" value="NZ_BOMT01000023.1"/>
</dbReference>
<evidence type="ECO:0000313" key="2">
    <source>
        <dbReference type="EMBL" id="SFF11441.1"/>
    </source>
</evidence>
<dbReference type="Proteomes" id="UP000199645">
    <property type="component" value="Unassembled WGS sequence"/>
</dbReference>
<evidence type="ECO:0008006" key="4">
    <source>
        <dbReference type="Google" id="ProtNLM"/>
    </source>
</evidence>
<accession>A0A1I2G487</accession>
<evidence type="ECO:0000256" key="1">
    <source>
        <dbReference type="SAM" id="SignalP"/>
    </source>
</evidence>